<protein>
    <submittedName>
        <fullName evidence="1">Uncharacterized protein</fullName>
    </submittedName>
</protein>
<reference evidence="2" key="1">
    <citation type="submission" date="2017-01" db="EMBL/GenBank/DDBJ databases">
        <title>Genome Analysis of Deinococcus marmoris KOPRI26562.</title>
        <authorList>
            <person name="Kim J.H."/>
            <person name="Oh H.-M."/>
        </authorList>
    </citation>
    <scope>NUCLEOTIDE SEQUENCE [LARGE SCALE GENOMIC DNA]</scope>
    <source>
        <strain evidence="2">PAMC 26633</strain>
    </source>
</reference>
<dbReference type="AlphaFoldDB" id="A0A226WR98"/>
<evidence type="ECO:0000313" key="2">
    <source>
        <dbReference type="Proteomes" id="UP000214720"/>
    </source>
</evidence>
<comment type="caution">
    <text evidence="1">The sequence shown here is derived from an EMBL/GenBank/DDBJ whole genome shotgun (WGS) entry which is preliminary data.</text>
</comment>
<proteinExistence type="predicted"/>
<name>A0A226WR98_CABSO</name>
<evidence type="ECO:0000313" key="1">
    <source>
        <dbReference type="EMBL" id="OXC73633.1"/>
    </source>
</evidence>
<dbReference type="Proteomes" id="UP000214720">
    <property type="component" value="Unassembled WGS sequence"/>
</dbReference>
<dbReference type="EMBL" id="MTHB01000246">
    <property type="protein sequence ID" value="OXC73633.1"/>
    <property type="molecule type" value="Genomic_DNA"/>
</dbReference>
<accession>A0A226WR98</accession>
<sequence>MKPVKSQAAGVAFSASLPAKGFKAVTGVKNWSSKRRAARVRLDVVDTS</sequence>
<organism evidence="1 2">
    <name type="scientific">Caballeronia sordidicola</name>
    <name type="common">Burkholderia sordidicola</name>
    <dbReference type="NCBI Taxonomy" id="196367"/>
    <lineage>
        <taxon>Bacteria</taxon>
        <taxon>Pseudomonadati</taxon>
        <taxon>Pseudomonadota</taxon>
        <taxon>Betaproteobacteria</taxon>
        <taxon>Burkholderiales</taxon>
        <taxon>Burkholderiaceae</taxon>
        <taxon>Caballeronia</taxon>
    </lineage>
</organism>
<dbReference type="RefSeq" id="WP_179258539.1">
    <property type="nucleotide sequence ID" value="NZ_MTHB01000246.1"/>
</dbReference>
<gene>
    <name evidence="1" type="ORF">BSU04_36180</name>
</gene>